<keyword evidence="2" id="KW-1133">Transmembrane helix</keyword>
<accession>A0A8H5G1S1</accession>
<sequence length="96" mass="10782">MTPSTYHLVPHLDLFVVGTSVCYLRLSLCSAALLRRLALLICHIIAPHPRYVPSDLFVTDESKQATQTKKMQKLQTRLPNHANAKDTEGLMKKQAP</sequence>
<feature type="compositionally biased region" description="Basic and acidic residues" evidence="1">
    <location>
        <begin position="83"/>
        <end position="96"/>
    </location>
</feature>
<dbReference type="EMBL" id="JAACJN010000241">
    <property type="protein sequence ID" value="KAF5356728.1"/>
    <property type="molecule type" value="Genomic_DNA"/>
</dbReference>
<keyword evidence="2" id="KW-0472">Membrane</keyword>
<feature type="region of interest" description="Disordered" evidence="1">
    <location>
        <begin position="70"/>
        <end position="96"/>
    </location>
</feature>
<name>A0A8H5G1S1_9AGAR</name>
<evidence type="ECO:0000313" key="3">
    <source>
        <dbReference type="EMBL" id="KAF5356728.1"/>
    </source>
</evidence>
<protein>
    <submittedName>
        <fullName evidence="3">Uncharacterized protein</fullName>
    </submittedName>
</protein>
<reference evidence="3 4" key="1">
    <citation type="journal article" date="2020" name="ISME J.">
        <title>Uncovering the hidden diversity of litter-decomposition mechanisms in mushroom-forming fungi.</title>
        <authorList>
            <person name="Floudas D."/>
            <person name="Bentzer J."/>
            <person name="Ahren D."/>
            <person name="Johansson T."/>
            <person name="Persson P."/>
            <person name="Tunlid A."/>
        </authorList>
    </citation>
    <scope>NUCLEOTIDE SEQUENCE [LARGE SCALE GENOMIC DNA]</scope>
    <source>
        <strain evidence="3 4">CBS 406.79</strain>
    </source>
</reference>
<organism evidence="3 4">
    <name type="scientific">Collybiopsis confluens</name>
    <dbReference type="NCBI Taxonomy" id="2823264"/>
    <lineage>
        <taxon>Eukaryota</taxon>
        <taxon>Fungi</taxon>
        <taxon>Dikarya</taxon>
        <taxon>Basidiomycota</taxon>
        <taxon>Agaricomycotina</taxon>
        <taxon>Agaricomycetes</taxon>
        <taxon>Agaricomycetidae</taxon>
        <taxon>Agaricales</taxon>
        <taxon>Marasmiineae</taxon>
        <taxon>Omphalotaceae</taxon>
        <taxon>Collybiopsis</taxon>
    </lineage>
</organism>
<feature type="transmembrane region" description="Helical" evidence="2">
    <location>
        <begin position="12"/>
        <end position="34"/>
    </location>
</feature>
<dbReference type="AlphaFoldDB" id="A0A8H5G1S1"/>
<gene>
    <name evidence="3" type="ORF">D9757_012522</name>
</gene>
<proteinExistence type="predicted"/>
<evidence type="ECO:0000256" key="1">
    <source>
        <dbReference type="SAM" id="MobiDB-lite"/>
    </source>
</evidence>
<dbReference type="Proteomes" id="UP000518752">
    <property type="component" value="Unassembled WGS sequence"/>
</dbReference>
<evidence type="ECO:0000313" key="4">
    <source>
        <dbReference type="Proteomes" id="UP000518752"/>
    </source>
</evidence>
<evidence type="ECO:0000256" key="2">
    <source>
        <dbReference type="SAM" id="Phobius"/>
    </source>
</evidence>
<keyword evidence="4" id="KW-1185">Reference proteome</keyword>
<comment type="caution">
    <text evidence="3">The sequence shown here is derived from an EMBL/GenBank/DDBJ whole genome shotgun (WGS) entry which is preliminary data.</text>
</comment>
<keyword evidence="2" id="KW-0812">Transmembrane</keyword>